<comment type="caution">
    <text evidence="2">The sequence shown here is derived from an EMBL/GenBank/DDBJ whole genome shotgun (WGS) entry which is preliminary data.</text>
</comment>
<keyword evidence="1" id="KW-0732">Signal</keyword>
<dbReference type="Proteomes" id="UP000521872">
    <property type="component" value="Unassembled WGS sequence"/>
</dbReference>
<proteinExistence type="predicted"/>
<gene>
    <name evidence="2" type="ORF">D9613_011663</name>
</gene>
<keyword evidence="3" id="KW-1185">Reference proteome</keyword>
<sequence>MKFTTSILAVAFIAVPALAASYDDYEQYGRSLTDIDADVYERAFDATADDIVVTREDLEELFGREFVADIEERSPFGLGLIFKGIKAAVKIGKAAHHAHEAKKNHHNRREFIEDEDLELREFEEDDLLERENFDDLD</sequence>
<reference evidence="2 3" key="1">
    <citation type="submission" date="2019-12" db="EMBL/GenBank/DDBJ databases">
        <authorList>
            <person name="Floudas D."/>
            <person name="Bentzer J."/>
            <person name="Ahren D."/>
            <person name="Johansson T."/>
            <person name="Persson P."/>
            <person name="Tunlid A."/>
        </authorList>
    </citation>
    <scope>NUCLEOTIDE SEQUENCE [LARGE SCALE GENOMIC DNA]</scope>
    <source>
        <strain evidence="2 3">CBS 102.39</strain>
    </source>
</reference>
<evidence type="ECO:0000313" key="2">
    <source>
        <dbReference type="EMBL" id="KAF4618278.1"/>
    </source>
</evidence>
<dbReference type="EMBL" id="JAACJL010000018">
    <property type="protein sequence ID" value="KAF4618278.1"/>
    <property type="molecule type" value="Genomic_DNA"/>
</dbReference>
<evidence type="ECO:0000256" key="1">
    <source>
        <dbReference type="SAM" id="SignalP"/>
    </source>
</evidence>
<protein>
    <submittedName>
        <fullName evidence="2">Uncharacterized protein</fullName>
    </submittedName>
</protein>
<name>A0A8H4QW36_9AGAR</name>
<dbReference type="AlphaFoldDB" id="A0A8H4QW36"/>
<feature type="signal peptide" evidence="1">
    <location>
        <begin position="1"/>
        <end position="19"/>
    </location>
</feature>
<organism evidence="2 3">
    <name type="scientific">Agrocybe pediades</name>
    <dbReference type="NCBI Taxonomy" id="84607"/>
    <lineage>
        <taxon>Eukaryota</taxon>
        <taxon>Fungi</taxon>
        <taxon>Dikarya</taxon>
        <taxon>Basidiomycota</taxon>
        <taxon>Agaricomycotina</taxon>
        <taxon>Agaricomycetes</taxon>
        <taxon>Agaricomycetidae</taxon>
        <taxon>Agaricales</taxon>
        <taxon>Agaricineae</taxon>
        <taxon>Strophariaceae</taxon>
        <taxon>Agrocybe</taxon>
    </lineage>
</organism>
<accession>A0A8H4QW36</accession>
<feature type="chain" id="PRO_5034424171" evidence="1">
    <location>
        <begin position="20"/>
        <end position="137"/>
    </location>
</feature>
<evidence type="ECO:0000313" key="3">
    <source>
        <dbReference type="Proteomes" id="UP000521872"/>
    </source>
</evidence>